<dbReference type="AlphaFoldDB" id="A0AAD2C9Q5"/>
<dbReference type="CDD" id="cd01285">
    <property type="entry name" value="nucleoside_deaminase"/>
    <property type="match status" value="1"/>
</dbReference>
<reference evidence="2" key="1">
    <citation type="submission" date="2023-08" db="EMBL/GenBank/DDBJ databases">
        <authorList>
            <person name="Audoor S."/>
            <person name="Bilcke G."/>
        </authorList>
    </citation>
    <scope>NUCLEOTIDE SEQUENCE</scope>
</reference>
<keyword evidence="3" id="KW-1185">Reference proteome</keyword>
<dbReference type="InterPro" id="IPR016193">
    <property type="entry name" value="Cytidine_deaminase-like"/>
</dbReference>
<evidence type="ECO:0000313" key="3">
    <source>
        <dbReference type="Proteomes" id="UP001295423"/>
    </source>
</evidence>
<sequence length="225" mass="24532">MVTAKIESVALGVAAFFVLHQLVAFKNERKKKNEVTITLPDWAIEYFNSFDGKVFKSQEEMMAVAVEISKRNVDKDTGGPFGTAIYKVDKKTGESTLFSVGCNRVVSLGNSTLHGETVAIQMAQKKLSTFSLREEDKEYHLYTSCEPCCMCLGATLWSGVSKMVCAATKDDAEAIGFNEGPVFPDSYKALESAGCKVVRKVLQKEGAAVLQHYGKVGVIYNADGS</sequence>
<protein>
    <recommendedName>
        <fullName evidence="1">CMP/dCMP-type deaminase domain-containing protein</fullName>
    </recommendedName>
</protein>
<dbReference type="GO" id="GO:0047974">
    <property type="term" value="F:guanosine deaminase activity"/>
    <property type="evidence" value="ECO:0007669"/>
    <property type="project" value="TreeGrafter"/>
</dbReference>
<dbReference type="PANTHER" id="PTHR11079">
    <property type="entry name" value="CYTOSINE DEAMINASE FAMILY MEMBER"/>
    <property type="match status" value="1"/>
</dbReference>
<dbReference type="InterPro" id="IPR002125">
    <property type="entry name" value="CMP_dCMP_dom"/>
</dbReference>
<evidence type="ECO:0000259" key="1">
    <source>
        <dbReference type="PROSITE" id="PS51747"/>
    </source>
</evidence>
<organism evidence="2 3">
    <name type="scientific">Cylindrotheca closterium</name>
    <dbReference type="NCBI Taxonomy" id="2856"/>
    <lineage>
        <taxon>Eukaryota</taxon>
        <taxon>Sar</taxon>
        <taxon>Stramenopiles</taxon>
        <taxon>Ochrophyta</taxon>
        <taxon>Bacillariophyta</taxon>
        <taxon>Bacillariophyceae</taxon>
        <taxon>Bacillariophycidae</taxon>
        <taxon>Bacillariales</taxon>
        <taxon>Bacillariaceae</taxon>
        <taxon>Cylindrotheca</taxon>
    </lineage>
</organism>
<accession>A0AAD2C9Q5</accession>
<gene>
    <name evidence="2" type="ORF">CYCCA115_LOCUS7</name>
</gene>
<dbReference type="Proteomes" id="UP001295423">
    <property type="component" value="Unassembled WGS sequence"/>
</dbReference>
<proteinExistence type="predicted"/>
<name>A0AAD2C9Q5_9STRA</name>
<dbReference type="Pfam" id="PF00383">
    <property type="entry name" value="dCMP_cyt_deam_1"/>
    <property type="match status" value="1"/>
</dbReference>
<evidence type="ECO:0000313" key="2">
    <source>
        <dbReference type="EMBL" id="CAJ1888053.1"/>
    </source>
</evidence>
<feature type="domain" description="CMP/dCMP-type deaminase" evidence="1">
    <location>
        <begin position="56"/>
        <end position="190"/>
    </location>
</feature>
<comment type="caution">
    <text evidence="2">The sequence shown here is derived from an EMBL/GenBank/DDBJ whole genome shotgun (WGS) entry which is preliminary data.</text>
</comment>
<dbReference type="PANTHER" id="PTHR11079:SF161">
    <property type="entry name" value="CMP_DCMP-TYPE DEAMINASE DOMAIN-CONTAINING PROTEIN"/>
    <property type="match status" value="1"/>
</dbReference>
<dbReference type="SUPFAM" id="SSF53927">
    <property type="entry name" value="Cytidine deaminase-like"/>
    <property type="match status" value="1"/>
</dbReference>
<dbReference type="PROSITE" id="PS51747">
    <property type="entry name" value="CYT_DCMP_DEAMINASES_2"/>
    <property type="match status" value="1"/>
</dbReference>
<dbReference type="EMBL" id="CAKOGP040000001">
    <property type="protein sequence ID" value="CAJ1888053.1"/>
    <property type="molecule type" value="Genomic_DNA"/>
</dbReference>
<dbReference type="GO" id="GO:0006152">
    <property type="term" value="P:purine nucleoside catabolic process"/>
    <property type="evidence" value="ECO:0007669"/>
    <property type="project" value="TreeGrafter"/>
</dbReference>
<dbReference type="Gene3D" id="3.40.140.10">
    <property type="entry name" value="Cytidine Deaminase, domain 2"/>
    <property type="match status" value="1"/>
</dbReference>